<dbReference type="KEGG" id="lcm:102356280"/>
<dbReference type="InterPro" id="IPR011990">
    <property type="entry name" value="TPR-like_helical_dom_sf"/>
</dbReference>
<evidence type="ECO:0000313" key="4">
    <source>
        <dbReference type="Ensembl" id="ENSLACP00000018591.1"/>
    </source>
</evidence>
<evidence type="ECO:0000256" key="3">
    <source>
        <dbReference type="SAM" id="Phobius"/>
    </source>
</evidence>
<dbReference type="GO" id="GO:0005739">
    <property type="term" value="C:mitochondrion"/>
    <property type="evidence" value="ECO:0007669"/>
    <property type="project" value="TreeGrafter"/>
</dbReference>
<dbReference type="GO" id="GO:0008017">
    <property type="term" value="F:microtubule binding"/>
    <property type="evidence" value="ECO:0007669"/>
    <property type="project" value="TreeGrafter"/>
</dbReference>
<reference evidence="4" key="2">
    <citation type="submission" date="2025-08" db="UniProtKB">
        <authorList>
            <consortium name="Ensembl"/>
        </authorList>
    </citation>
    <scope>IDENTIFICATION</scope>
</reference>
<evidence type="ECO:0000313" key="5">
    <source>
        <dbReference type="Proteomes" id="UP000008672"/>
    </source>
</evidence>
<comment type="similarity">
    <text evidence="1">Belongs to the RMDN family.</text>
</comment>
<dbReference type="PANTHER" id="PTHR16056">
    <property type="entry name" value="REGULATOR OF MICROTUBULE DYNAMICS PROTEIN"/>
    <property type="match status" value="1"/>
</dbReference>
<dbReference type="EMBL" id="AFYH01035039">
    <property type="status" value="NOT_ANNOTATED_CDS"/>
    <property type="molecule type" value="Genomic_DNA"/>
</dbReference>
<dbReference type="Pfam" id="PF21033">
    <property type="entry name" value="RMD1-3"/>
    <property type="match status" value="1"/>
</dbReference>
<dbReference type="Proteomes" id="UP000008672">
    <property type="component" value="Unassembled WGS sequence"/>
</dbReference>
<keyword evidence="3" id="KW-0472">Membrane</keyword>
<dbReference type="OrthoDB" id="512473at2759"/>
<protein>
    <recommendedName>
        <fullName evidence="6">Regulator of microtubule dynamics 2</fullName>
    </recommendedName>
</protein>
<dbReference type="HOGENOM" id="CLU_046369_0_0_1"/>
<reference evidence="5" key="1">
    <citation type="submission" date="2011-08" db="EMBL/GenBank/DDBJ databases">
        <title>The draft genome of Latimeria chalumnae.</title>
        <authorList>
            <person name="Di Palma F."/>
            <person name="Alfoldi J."/>
            <person name="Johnson J."/>
            <person name="Berlin A."/>
            <person name="Gnerre S."/>
            <person name="Jaffe D."/>
            <person name="MacCallum I."/>
            <person name="Young S."/>
            <person name="Walker B.J."/>
            <person name="Lander E."/>
            <person name="Lindblad-Toh K."/>
        </authorList>
    </citation>
    <scope>NUCLEOTIDE SEQUENCE [LARGE SCALE GENOMIC DNA]</scope>
    <source>
        <strain evidence="5">Wild caught</strain>
    </source>
</reference>
<gene>
    <name evidence="4" type="primary">LOC102356280</name>
</gene>
<keyword evidence="5" id="KW-1185">Reference proteome</keyword>
<feature type="compositionally biased region" description="Polar residues" evidence="2">
    <location>
        <begin position="132"/>
        <end position="141"/>
    </location>
</feature>
<keyword evidence="3" id="KW-1133">Transmembrane helix</keyword>
<dbReference type="Bgee" id="ENSLACG00000016371">
    <property type="expression patterns" value="Expressed in chordate pharynx and 5 other cell types or tissues"/>
</dbReference>
<dbReference type="EMBL" id="AFYH01035040">
    <property type="status" value="NOT_ANNOTATED_CDS"/>
    <property type="molecule type" value="Genomic_DNA"/>
</dbReference>
<keyword evidence="3" id="KW-0812">Transmembrane</keyword>
<sequence length="431" mass="49877">MFSGVHITPLTGVMTGVGILVGSGLIYYWRQQDKKREAFSSCLDLVALETAKSTECILTKQSEILQRLHSVLYAVEGLKVDLLELRQTFQTTVEKQRKALMKPQRKPSRVDTRKDALQLRGSMIIHSDSEDSYTTADSESSTNEEDRKHKGKKLGVGYGMWRKTAHMFLESTEPVEEHSLTELQLAKQSLLIDDTDKLHGGGKEEKEQGFRLLLRHRAKYGDRVEFCWRLVRAFSDMVQITEDEKTQKKFAITGKKEGAKAIQQFEDSPECHQWFAVMCGYLTDYETGEKSIEHEHLFTVHIYRAIELNPDNPVHYSLLGRWLYMRYFKSSNPRPPSMAEEPLKNFLKAEEIQPGHSKSTRFYIAQCYWILNRVYDASKWLEMALKMPSVTKEDYDIQEGLEALQESLERFQRTKTEVTTNYSEALRGKKF</sequence>
<accession>H3B9M0</accession>
<dbReference type="STRING" id="7897.ENSLACP00000018591"/>
<dbReference type="InterPro" id="IPR049039">
    <property type="entry name" value="RMD1-3_a_helical_rpt"/>
</dbReference>
<dbReference type="GeneTree" id="ENSGT00950000182992"/>
<dbReference type="Gene3D" id="1.25.40.10">
    <property type="entry name" value="Tetratricopeptide repeat domain"/>
    <property type="match status" value="1"/>
</dbReference>
<evidence type="ECO:0008006" key="6">
    <source>
        <dbReference type="Google" id="ProtNLM"/>
    </source>
</evidence>
<dbReference type="InParanoid" id="H3B9M0"/>
<name>H3B9M0_LATCH</name>
<feature type="transmembrane region" description="Helical" evidence="3">
    <location>
        <begin position="6"/>
        <end position="29"/>
    </location>
</feature>
<evidence type="ECO:0000256" key="1">
    <source>
        <dbReference type="ARBA" id="ARBA00038360"/>
    </source>
</evidence>
<dbReference type="PANTHER" id="PTHR16056:SF37">
    <property type="entry name" value="REGULATOR OF MICROTUBULE DYNAMICS PROTEIN 3-LIKE ISOFORM X1"/>
    <property type="match status" value="1"/>
</dbReference>
<organism evidence="4 5">
    <name type="scientific">Latimeria chalumnae</name>
    <name type="common">Coelacanth</name>
    <dbReference type="NCBI Taxonomy" id="7897"/>
    <lineage>
        <taxon>Eukaryota</taxon>
        <taxon>Metazoa</taxon>
        <taxon>Chordata</taxon>
        <taxon>Craniata</taxon>
        <taxon>Vertebrata</taxon>
        <taxon>Euteleostomi</taxon>
        <taxon>Coelacanthiformes</taxon>
        <taxon>Coelacanthidae</taxon>
        <taxon>Latimeria</taxon>
    </lineage>
</organism>
<proteinExistence type="inferred from homology"/>
<dbReference type="SUPFAM" id="SSF48452">
    <property type="entry name" value="TPR-like"/>
    <property type="match status" value="1"/>
</dbReference>
<feature type="region of interest" description="Disordered" evidence="2">
    <location>
        <begin position="128"/>
        <end position="151"/>
    </location>
</feature>
<dbReference type="eggNOG" id="ENOG502QWUP">
    <property type="taxonomic scope" value="Eukaryota"/>
</dbReference>
<dbReference type="EMBL" id="AFYH01035041">
    <property type="status" value="NOT_ANNOTATED_CDS"/>
    <property type="molecule type" value="Genomic_DNA"/>
</dbReference>
<reference evidence="4" key="3">
    <citation type="submission" date="2025-09" db="UniProtKB">
        <authorList>
            <consortium name="Ensembl"/>
        </authorList>
    </citation>
    <scope>IDENTIFICATION</scope>
</reference>
<dbReference type="GeneID" id="102356280"/>
<dbReference type="RefSeq" id="XP_005991666.1">
    <property type="nucleotide sequence ID" value="XM_005991604.3"/>
</dbReference>
<dbReference type="GO" id="GO:0005876">
    <property type="term" value="C:spindle microtubule"/>
    <property type="evidence" value="ECO:0007669"/>
    <property type="project" value="TreeGrafter"/>
</dbReference>
<dbReference type="GO" id="GO:0097431">
    <property type="term" value="C:mitotic spindle pole"/>
    <property type="evidence" value="ECO:0007669"/>
    <property type="project" value="TreeGrafter"/>
</dbReference>
<dbReference type="AlphaFoldDB" id="H3B9M0"/>
<evidence type="ECO:0000256" key="2">
    <source>
        <dbReference type="SAM" id="MobiDB-lite"/>
    </source>
</evidence>
<dbReference type="Ensembl" id="ENSLACT00000018724.1">
    <property type="protein sequence ID" value="ENSLACP00000018591.1"/>
    <property type="gene ID" value="ENSLACG00000016371.1"/>
</dbReference>